<sequence>MIFNRTLTTAILLVLMNGCTQHHGLGLPDNSDTKDQRAFLYGSQVDIPNGEFGPEPQCTARQHSSKSLSARPLPLSPVLGPGDLLEIDIGIDKALSGHFIIADDGHLHLAMLPPVLAAGQSTQQLAQKLELALIKQGIYKAHALMLDVRVLQWAAIDITVQGSVFAPGRVRINTKTKDSITESELLARGDYAPLRYLSEALRAASGVRPDADLSNVQLKRGGWTYSVNVAGIVSGHSYEDIPLLAGDKVWVPSTGCMQEYLIRPSMITPKGMRVFLSNLSETASNNSNAAVGRYSSNLPYGSRLLHAAASANCMGGASLSNASRRIILATRNPFTGKTQVVERSIEELLRHPDRDILNPYLMPNDAIACYDSDISNARSLARSLLDILSPIKLL</sequence>
<evidence type="ECO:0000259" key="3">
    <source>
        <dbReference type="Pfam" id="PF02563"/>
    </source>
</evidence>
<feature type="domain" description="Polysaccharide export protein N-terminal" evidence="3">
    <location>
        <begin position="78"/>
        <end position="136"/>
    </location>
</feature>
<dbReference type="Proteomes" id="UP000528457">
    <property type="component" value="Unassembled WGS sequence"/>
</dbReference>
<accession>A0A7X0JVJ9</accession>
<evidence type="ECO:0000313" key="5">
    <source>
        <dbReference type="Proteomes" id="UP000528457"/>
    </source>
</evidence>
<name>A0A7X0JVJ9_9GAMM</name>
<dbReference type="InterPro" id="IPR003715">
    <property type="entry name" value="Poly_export_N"/>
</dbReference>
<dbReference type="AlphaFoldDB" id="A0A7X0JVJ9"/>
<feature type="region of interest" description="Disordered" evidence="2">
    <location>
        <begin position="46"/>
        <end position="69"/>
    </location>
</feature>
<evidence type="ECO:0000313" key="4">
    <source>
        <dbReference type="EMBL" id="MBB6523063.1"/>
    </source>
</evidence>
<dbReference type="RefSeq" id="WP_166843901.1">
    <property type="nucleotide sequence ID" value="NZ_JAAONY010000003.1"/>
</dbReference>
<keyword evidence="5" id="KW-1185">Reference proteome</keyword>
<proteinExistence type="predicted"/>
<dbReference type="EMBL" id="JACHHT010000003">
    <property type="protein sequence ID" value="MBB6523063.1"/>
    <property type="molecule type" value="Genomic_DNA"/>
</dbReference>
<dbReference type="PANTHER" id="PTHR33619">
    <property type="entry name" value="POLYSACCHARIDE EXPORT PROTEIN GFCE-RELATED"/>
    <property type="match status" value="1"/>
</dbReference>
<feature type="compositionally biased region" description="Polar residues" evidence="2">
    <location>
        <begin position="59"/>
        <end position="68"/>
    </location>
</feature>
<dbReference type="Gene3D" id="3.10.560.10">
    <property type="entry name" value="Outer membrane lipoprotein wza domain like"/>
    <property type="match status" value="1"/>
</dbReference>
<keyword evidence="1" id="KW-0732">Signal</keyword>
<comment type="caution">
    <text evidence="4">The sequence shown here is derived from an EMBL/GenBank/DDBJ whole genome shotgun (WGS) entry which is preliminary data.</text>
</comment>
<dbReference type="PANTHER" id="PTHR33619:SF3">
    <property type="entry name" value="POLYSACCHARIDE EXPORT PROTEIN GFCE-RELATED"/>
    <property type="match status" value="1"/>
</dbReference>
<dbReference type="InParanoid" id="A0A7X0JVJ9"/>
<dbReference type="GO" id="GO:0015159">
    <property type="term" value="F:polysaccharide transmembrane transporter activity"/>
    <property type="evidence" value="ECO:0007669"/>
    <property type="project" value="InterPro"/>
</dbReference>
<organism evidence="4 5">
    <name type="scientific">Pseudoteredinibacter isoporae</name>
    <dbReference type="NCBI Taxonomy" id="570281"/>
    <lineage>
        <taxon>Bacteria</taxon>
        <taxon>Pseudomonadati</taxon>
        <taxon>Pseudomonadota</taxon>
        <taxon>Gammaproteobacteria</taxon>
        <taxon>Cellvibrionales</taxon>
        <taxon>Cellvibrionaceae</taxon>
        <taxon>Pseudoteredinibacter</taxon>
    </lineage>
</organism>
<gene>
    <name evidence="4" type="ORF">HNR48_003365</name>
</gene>
<evidence type="ECO:0000256" key="2">
    <source>
        <dbReference type="SAM" id="MobiDB-lite"/>
    </source>
</evidence>
<dbReference type="InterPro" id="IPR049712">
    <property type="entry name" value="Poly_export"/>
</dbReference>
<evidence type="ECO:0000256" key="1">
    <source>
        <dbReference type="ARBA" id="ARBA00022729"/>
    </source>
</evidence>
<reference evidence="4 5" key="1">
    <citation type="submission" date="2020-08" db="EMBL/GenBank/DDBJ databases">
        <title>Genomic Encyclopedia of Type Strains, Phase IV (KMG-IV): sequencing the most valuable type-strain genomes for metagenomic binning, comparative biology and taxonomic classification.</title>
        <authorList>
            <person name="Goeker M."/>
        </authorList>
    </citation>
    <scope>NUCLEOTIDE SEQUENCE [LARGE SCALE GENOMIC DNA]</scope>
    <source>
        <strain evidence="4 5">DSM 22368</strain>
    </source>
</reference>
<protein>
    <submittedName>
        <fullName evidence="4">Protein involved in polysaccharide export with SLBB domain</fullName>
    </submittedName>
</protein>
<dbReference type="Pfam" id="PF02563">
    <property type="entry name" value="Poly_export"/>
    <property type="match status" value="1"/>
</dbReference>